<reference evidence="1" key="2">
    <citation type="journal article" date="2023" name="Proc. Natl. Acad. Sci. U.S.A.">
        <title>A global phylogenomic analysis of the shiitake genus Lentinula.</title>
        <authorList>
            <person name="Sierra-Patev S."/>
            <person name="Min B."/>
            <person name="Naranjo-Ortiz M."/>
            <person name="Looney B."/>
            <person name="Konkel Z."/>
            <person name="Slot J.C."/>
            <person name="Sakamoto Y."/>
            <person name="Steenwyk J.L."/>
            <person name="Rokas A."/>
            <person name="Carro J."/>
            <person name="Camarero S."/>
            <person name="Ferreira P."/>
            <person name="Molpeceres G."/>
            <person name="Ruiz-Duenas F.J."/>
            <person name="Serrano A."/>
            <person name="Henrissat B."/>
            <person name="Drula E."/>
            <person name="Hughes K.W."/>
            <person name="Mata J.L."/>
            <person name="Ishikawa N.K."/>
            <person name="Vargas-Isla R."/>
            <person name="Ushijima S."/>
            <person name="Smith C.A."/>
            <person name="Donoghue J."/>
            <person name="Ahrendt S."/>
            <person name="Andreopoulos W."/>
            <person name="He G."/>
            <person name="LaButti K."/>
            <person name="Lipzen A."/>
            <person name="Ng V."/>
            <person name="Riley R."/>
            <person name="Sandor L."/>
            <person name="Barry K."/>
            <person name="Martinez A.T."/>
            <person name="Xiao Y."/>
            <person name="Gibbons J.G."/>
            <person name="Terashima K."/>
            <person name="Grigoriev I.V."/>
            <person name="Hibbett D."/>
        </authorList>
    </citation>
    <scope>NUCLEOTIDE SEQUENCE</scope>
    <source>
        <strain evidence="1">ET3784</strain>
    </source>
</reference>
<evidence type="ECO:0000313" key="2">
    <source>
        <dbReference type="Proteomes" id="UP001176059"/>
    </source>
</evidence>
<dbReference type="EMBL" id="JANVFO010000023">
    <property type="protein sequence ID" value="KAJ3732583.1"/>
    <property type="molecule type" value="Genomic_DNA"/>
</dbReference>
<accession>A0AA38JJX3</accession>
<proteinExistence type="predicted"/>
<dbReference type="Proteomes" id="UP001176059">
    <property type="component" value="Unassembled WGS sequence"/>
</dbReference>
<keyword evidence="2" id="KW-1185">Reference proteome</keyword>
<dbReference type="AlphaFoldDB" id="A0AA38JJX3"/>
<name>A0AA38JJX3_9AGAR</name>
<gene>
    <name evidence="1" type="ORF">DFJ43DRAFT_301615</name>
</gene>
<evidence type="ECO:0000313" key="1">
    <source>
        <dbReference type="EMBL" id="KAJ3732583.1"/>
    </source>
</evidence>
<reference evidence="1" key="1">
    <citation type="submission" date="2022-08" db="EMBL/GenBank/DDBJ databases">
        <authorList>
            <consortium name="DOE Joint Genome Institute"/>
            <person name="Min B."/>
            <person name="Sierra-Patev S."/>
            <person name="Naranjo-Ortiz M."/>
            <person name="Looney B."/>
            <person name="Konkel Z."/>
            <person name="Slot J.C."/>
            <person name="Sakamoto Y."/>
            <person name="Steenwyk J.L."/>
            <person name="Rokas A."/>
            <person name="Carro J."/>
            <person name="Camarero S."/>
            <person name="Ferreira P."/>
            <person name="Molpeceres G."/>
            <person name="Ruiz-duenas F.J."/>
            <person name="Serrano A."/>
            <person name="Henrissat B."/>
            <person name="Drula E."/>
            <person name="Hughes K.W."/>
            <person name="Mata J.L."/>
            <person name="Ishikawa N.K."/>
            <person name="Vargas-Isla R."/>
            <person name="Ushijima S."/>
            <person name="Smith C.A."/>
            <person name="Ahrendt S."/>
            <person name="Andreopoulos W."/>
            <person name="He G."/>
            <person name="LaButti K."/>
            <person name="Lipzen A."/>
            <person name="Ng V."/>
            <person name="Riley R."/>
            <person name="Sandor L."/>
            <person name="Barry K."/>
            <person name="Martinez A.T."/>
            <person name="Xiao Y."/>
            <person name="Gibbons J.G."/>
            <person name="Terashima K."/>
            <person name="Hibbett D.S."/>
            <person name="Grigoriev I.V."/>
        </authorList>
    </citation>
    <scope>NUCLEOTIDE SEQUENCE</scope>
    <source>
        <strain evidence="1">ET3784</strain>
    </source>
</reference>
<organism evidence="1 2">
    <name type="scientific">Lentinula guzmanii</name>
    <dbReference type="NCBI Taxonomy" id="2804957"/>
    <lineage>
        <taxon>Eukaryota</taxon>
        <taxon>Fungi</taxon>
        <taxon>Dikarya</taxon>
        <taxon>Basidiomycota</taxon>
        <taxon>Agaricomycotina</taxon>
        <taxon>Agaricomycetes</taxon>
        <taxon>Agaricomycetidae</taxon>
        <taxon>Agaricales</taxon>
        <taxon>Marasmiineae</taxon>
        <taxon>Omphalotaceae</taxon>
        <taxon>Lentinula</taxon>
    </lineage>
</organism>
<protein>
    <submittedName>
        <fullName evidence="1">Uncharacterized protein</fullName>
    </submittedName>
</protein>
<comment type="caution">
    <text evidence="1">The sequence shown here is derived from an EMBL/GenBank/DDBJ whole genome shotgun (WGS) entry which is preliminary data.</text>
</comment>
<sequence>MLSPFSFSYRLFSSVLLVTTLLGATVTAGPLVGATHLLENRGPSKRATYAHSDRAVRLACRYPSREQYESISSSKQCTRSHELRFTLFLGDAGFEPVVIEAREEGKSRIYINQVKAPRIPTKGVAKAWPLKERLQTHLFLDLSSTKKDYSLAHFENPANLVQVFQIFSNADTLIAETNKLLKVRAKSVVEVDPEYRLVHDLKDDLDYINTAMIFLTLFQTSPGNPLLTTADLSHWKTRYQEFNQIRGFNTVKGPSV</sequence>